<feature type="compositionally biased region" description="Basic residues" evidence="8">
    <location>
        <begin position="1"/>
        <end position="10"/>
    </location>
</feature>
<evidence type="ECO:0000256" key="3">
    <source>
        <dbReference type="ARBA" id="ARBA00022694"/>
    </source>
</evidence>
<sequence length="591" mass="65929">MPRGRHRQTKPHPSAAAPSTSASGVGTSGPSRVPSGAGNPSAGVSGKARSTFKNQVYSQALPVHVSSHDENGKRAGRIRPHEKEGWWEYIAALVGAKSNKGKGRASQHEPPTAEDPQRSGASKVKGTWDPLTRSIWIHVTPTSPIAPLLDLHSFQDSSAASFSSARTRPHRDSQGRIITGRKAQTYASRKLWERGFFGKGTLSRSEPTWRDRKVGEVRVERERARGKFVSTAEELTAQRRRERKAAKIVRARLAVRAGTQLPDGIVALGGELNSEDERVLERIAERELDREDVEGPQDELEAEEEYGKHIPGLIYLRPKDEQARSEQRDAQSNGEGSQAMHTGEHVEEHVEEEWIEVQDMEVLQLNVYEVFFLAGMLDVIEVSDERGGTLAISDLYALLCSTTLKPAHLPLAQLETPSIQDLENTAHLWARPDNPFLVQYVAYHHFRSLGWVVKSGIKFCVDFLLYKKGPVFSHAEFAILVIPSYVDSADSQGTKNDELNTFYGSSAPSTPFIPHPTSGEKSWVWFSTMNRVQTQVLKTLVLAYVTVPRCCDADPQDLRDPQRFVQRLKAGDLYSVREIAIRRWVPARMRA</sequence>
<evidence type="ECO:0000256" key="8">
    <source>
        <dbReference type="SAM" id="MobiDB-lite"/>
    </source>
</evidence>
<evidence type="ECO:0000256" key="2">
    <source>
        <dbReference type="ARBA" id="ARBA00012573"/>
    </source>
</evidence>
<dbReference type="EMBL" id="CCYA01000254">
    <property type="protein sequence ID" value="CEH17438.1"/>
    <property type="molecule type" value="Genomic_DNA"/>
</dbReference>
<dbReference type="CDD" id="cd22363">
    <property type="entry name" value="tRNA-intron_lyase_C"/>
    <property type="match status" value="1"/>
</dbReference>
<reference evidence="10 11" key="1">
    <citation type="submission" date="2014-09" db="EMBL/GenBank/DDBJ databases">
        <authorList>
            <person name="Magalhaes I.L.F."/>
            <person name="Oliveira U."/>
            <person name="Santos F.R."/>
            <person name="Vidigal T.H.D.A."/>
            <person name="Brescovit A.D."/>
            <person name="Santos A.J."/>
        </authorList>
    </citation>
    <scope>NUCLEOTIDE SEQUENCE [LARGE SCALE GENOMIC DNA]</scope>
</reference>
<dbReference type="Gene3D" id="3.40.1350.10">
    <property type="match status" value="1"/>
</dbReference>
<dbReference type="GO" id="GO:0000379">
    <property type="term" value="P:tRNA-type intron splice site recognition and cleavage"/>
    <property type="evidence" value="ECO:0007669"/>
    <property type="project" value="TreeGrafter"/>
</dbReference>
<dbReference type="InterPro" id="IPR016589">
    <property type="entry name" value="tRNA_splic_SEN2"/>
</dbReference>
<dbReference type="SUPFAM" id="SSF53032">
    <property type="entry name" value="tRNA-intron endonuclease catalytic domain-like"/>
    <property type="match status" value="1"/>
</dbReference>
<dbReference type="Pfam" id="PF01974">
    <property type="entry name" value="tRNA_int_endo"/>
    <property type="match status" value="1"/>
</dbReference>
<dbReference type="STRING" id="401625.A0A0P1BP24"/>
<organism evidence="10 11">
    <name type="scientific">Ceraceosorus bombacis</name>
    <dbReference type="NCBI Taxonomy" id="401625"/>
    <lineage>
        <taxon>Eukaryota</taxon>
        <taxon>Fungi</taxon>
        <taxon>Dikarya</taxon>
        <taxon>Basidiomycota</taxon>
        <taxon>Ustilaginomycotina</taxon>
        <taxon>Exobasidiomycetes</taxon>
        <taxon>Ceraceosorales</taxon>
        <taxon>Ceraceosoraceae</taxon>
        <taxon>Ceraceosorus</taxon>
    </lineage>
</organism>
<keyword evidence="10" id="KW-0540">Nuclease</keyword>
<comment type="catalytic activity">
    <reaction evidence="6">
        <text>pretRNA = a 3'-half-tRNA molecule with a 5'-OH end + a 5'-half-tRNA molecule with a 2',3'-cyclic phosphate end + an intron with a 2',3'-cyclic phosphate and a 5'-hydroxyl terminus.</text>
        <dbReference type="EC" id="4.6.1.16"/>
    </reaction>
</comment>
<dbReference type="Proteomes" id="UP000054845">
    <property type="component" value="Unassembled WGS sequence"/>
</dbReference>
<feature type="region of interest" description="Disordered" evidence="8">
    <location>
        <begin position="98"/>
        <end position="125"/>
    </location>
</feature>
<name>A0A0P1BP24_9BASI</name>
<dbReference type="GO" id="GO:0000214">
    <property type="term" value="C:tRNA-intron endonuclease complex"/>
    <property type="evidence" value="ECO:0007669"/>
    <property type="project" value="InterPro"/>
</dbReference>
<keyword evidence="4" id="KW-0456">Lyase</keyword>
<evidence type="ECO:0000313" key="11">
    <source>
        <dbReference type="Proteomes" id="UP000054845"/>
    </source>
</evidence>
<feature type="region of interest" description="Disordered" evidence="8">
    <location>
        <begin position="320"/>
        <end position="341"/>
    </location>
</feature>
<keyword evidence="10" id="KW-0378">Hydrolase</keyword>
<dbReference type="InterPro" id="IPR006676">
    <property type="entry name" value="tRNA_splic"/>
</dbReference>
<feature type="active site" evidence="7">
    <location>
        <position position="474"/>
    </location>
</feature>
<dbReference type="PIRSF" id="PIRSF011789">
    <property type="entry name" value="tRNA_splic_SEN2"/>
    <property type="match status" value="1"/>
</dbReference>
<dbReference type="GO" id="GO:0005737">
    <property type="term" value="C:cytoplasm"/>
    <property type="evidence" value="ECO:0007669"/>
    <property type="project" value="TreeGrafter"/>
</dbReference>
<comment type="similarity">
    <text evidence="1">Belongs to the tRNA-intron endonuclease family.</text>
</comment>
<dbReference type="PANTHER" id="PTHR21227:SF0">
    <property type="entry name" value="TRNA-SPLICING ENDONUCLEASE SUBUNIT SEN2"/>
    <property type="match status" value="1"/>
</dbReference>
<feature type="compositionally biased region" description="Polar residues" evidence="8">
    <location>
        <begin position="330"/>
        <end position="340"/>
    </location>
</feature>
<evidence type="ECO:0000256" key="7">
    <source>
        <dbReference type="PIRSR" id="PIRSR011789-1"/>
    </source>
</evidence>
<feature type="region of interest" description="Disordered" evidence="8">
    <location>
        <begin position="1"/>
        <end position="55"/>
    </location>
</feature>
<proteinExistence type="inferred from homology"/>
<dbReference type="OrthoDB" id="10249562at2759"/>
<feature type="domain" description="tRNA intron endonuclease catalytic" evidence="9">
    <location>
        <begin position="436"/>
        <end position="545"/>
    </location>
</feature>
<keyword evidence="3" id="KW-0819">tRNA processing</keyword>
<protein>
    <recommendedName>
        <fullName evidence="2">tRNA-intron lyase</fullName>
        <ecNumber evidence="2">4.6.1.16</ecNumber>
    </recommendedName>
    <alternativeName>
        <fullName evidence="5">tRNA-intron endonuclease Sen2</fullName>
    </alternativeName>
</protein>
<dbReference type="EC" id="4.6.1.16" evidence="2"/>
<dbReference type="AlphaFoldDB" id="A0A0P1BP24"/>
<dbReference type="InterPro" id="IPR036167">
    <property type="entry name" value="tRNA_intron_Endo_cat-like_sf"/>
</dbReference>
<feature type="compositionally biased region" description="Low complexity" evidence="8">
    <location>
        <begin position="13"/>
        <end position="31"/>
    </location>
</feature>
<evidence type="ECO:0000256" key="5">
    <source>
        <dbReference type="ARBA" id="ARBA00032432"/>
    </source>
</evidence>
<accession>A0A0P1BP24</accession>
<feature type="active site" evidence="7">
    <location>
        <position position="538"/>
    </location>
</feature>
<feature type="active site" evidence="7">
    <location>
        <position position="466"/>
    </location>
</feature>
<evidence type="ECO:0000256" key="1">
    <source>
        <dbReference type="ARBA" id="ARBA00008078"/>
    </source>
</evidence>
<evidence type="ECO:0000259" key="9">
    <source>
        <dbReference type="Pfam" id="PF01974"/>
    </source>
</evidence>
<evidence type="ECO:0000256" key="4">
    <source>
        <dbReference type="ARBA" id="ARBA00023239"/>
    </source>
</evidence>
<dbReference type="GO" id="GO:0000213">
    <property type="term" value="F:tRNA-intron lyase activity"/>
    <property type="evidence" value="ECO:0007669"/>
    <property type="project" value="UniProtKB-EC"/>
</dbReference>
<evidence type="ECO:0000256" key="6">
    <source>
        <dbReference type="ARBA" id="ARBA00034031"/>
    </source>
</evidence>
<dbReference type="PANTHER" id="PTHR21227">
    <property type="entry name" value="TRNA-SPLICING ENDONUCLEASE SUBUNIT SEN2"/>
    <property type="match status" value="1"/>
</dbReference>
<dbReference type="GO" id="GO:0003676">
    <property type="term" value="F:nucleic acid binding"/>
    <property type="evidence" value="ECO:0007669"/>
    <property type="project" value="InterPro"/>
</dbReference>
<keyword evidence="10" id="KW-0255">Endonuclease</keyword>
<feature type="compositionally biased region" description="Basic and acidic residues" evidence="8">
    <location>
        <begin position="320"/>
        <end position="329"/>
    </location>
</feature>
<keyword evidence="11" id="KW-1185">Reference proteome</keyword>
<dbReference type="InterPro" id="IPR006677">
    <property type="entry name" value="tRNA_intron_Endonuc_cat-like"/>
</dbReference>
<evidence type="ECO:0000313" key="10">
    <source>
        <dbReference type="EMBL" id="CEH17438.1"/>
    </source>
</evidence>
<dbReference type="InterPro" id="IPR011856">
    <property type="entry name" value="tRNA_endonuc-like_dom_sf"/>
</dbReference>